<feature type="domain" description="Cyclic nucleotide-binding" evidence="2">
    <location>
        <begin position="322"/>
        <end position="441"/>
    </location>
</feature>
<feature type="domain" description="Cyclic nucleotide-binding" evidence="2">
    <location>
        <begin position="444"/>
        <end position="565"/>
    </location>
</feature>
<evidence type="ECO:0000313" key="3">
    <source>
        <dbReference type="EMBL" id="CDW71420.1"/>
    </source>
</evidence>
<dbReference type="Pfam" id="PF00027">
    <property type="entry name" value="cNMP_binding"/>
    <property type="match status" value="1"/>
</dbReference>
<gene>
    <name evidence="3" type="primary">Contig17281.g18403</name>
    <name evidence="3" type="ORF">STYLEM_363</name>
</gene>
<dbReference type="GO" id="GO:0005952">
    <property type="term" value="C:cAMP-dependent protein kinase complex"/>
    <property type="evidence" value="ECO:0007669"/>
    <property type="project" value="InterPro"/>
</dbReference>
<dbReference type="PANTHER" id="PTHR11635:SF152">
    <property type="entry name" value="CAMP-DEPENDENT PROTEIN KINASE TYPE I REGULATORY SUBUNIT-RELATED"/>
    <property type="match status" value="1"/>
</dbReference>
<dbReference type="GO" id="GO:0030552">
    <property type="term" value="F:cAMP binding"/>
    <property type="evidence" value="ECO:0007669"/>
    <property type="project" value="TreeGrafter"/>
</dbReference>
<accession>A0A077ZPW6</accession>
<dbReference type="InParanoid" id="A0A077ZPW6"/>
<feature type="compositionally biased region" description="Polar residues" evidence="1">
    <location>
        <begin position="650"/>
        <end position="661"/>
    </location>
</feature>
<dbReference type="SUPFAM" id="SSF51206">
    <property type="entry name" value="cAMP-binding domain-like"/>
    <property type="match status" value="2"/>
</dbReference>
<dbReference type="Gene3D" id="2.60.120.10">
    <property type="entry name" value="Jelly Rolls"/>
    <property type="match status" value="2"/>
</dbReference>
<keyword evidence="4" id="KW-1185">Reference proteome</keyword>
<dbReference type="InterPro" id="IPR000595">
    <property type="entry name" value="cNMP-bd_dom"/>
</dbReference>
<evidence type="ECO:0000259" key="2">
    <source>
        <dbReference type="PROSITE" id="PS50042"/>
    </source>
</evidence>
<dbReference type="Proteomes" id="UP000039865">
    <property type="component" value="Unassembled WGS sequence"/>
</dbReference>
<sequence length="729" mass="83431">MNKQSQIKATIDIFNDNSLPNLKQSQLSKTQSQGNFNVSKLSTQLNTKDIFTRGNRNHIKGGNNFSMKNTMSKVTNDTTMPEYSNEFSSAVDNLPSIDNGRIQIEQSGESIIQNPTRETAVPDVNVDIQNTSQFMNVDKRSIIQRGSIMSQINKQSSTNLIVENDRANPKKKVRMSVVIDQQMQFNNQLSKIQSQKSLMQQDGSVRILGDHKSKTIRNLEIDKQSKQSSQIVSPLSRKYNVRHQSMQGELKSQEESDNSSIAEEGEQDGKNKKTFKHMTTIKAKKSISALDQMAAIFSKPLDEREKADKDKIVQFLRNCVPFLANIQLPLLYLLSDKLEPLTLKQGDIIMRKGDEADCMYIIYAGEVGIFFDVDCATPMFSSCKPNQVFGEKALENNNRRGASIKVLIDCKLLRLKKLFYQSIVQDVIAMQKIQALEFLKTIDILKGWSLIKLQNLNKELTEKNYAPGNIVYQQGDESSVFYIIKKGSVVVETVIDIDEYNRYPIDIKTWEIVKKTKRFRYKIQELGKASIFGHNELILKVPRQTTIKALEETTILYLNKEVFENQNVIEEQDMKLIKGQVSPIDVEKIALAVLSIKNNAKQRTDAILNATQLNLPIDTTRDFGMLNRHKSQIFRLKAWHEKIRTVMERNNSLSKTSQAPRKNQDDLLDDSDDENQNYLNEELKKVKILRITQKKMRVSGNEYIKQQDVLNTELKHRVRLATNILASEY</sequence>
<protein>
    <recommendedName>
        <fullName evidence="2">Cyclic nucleotide-binding domain-containing protein</fullName>
    </recommendedName>
</protein>
<dbReference type="EMBL" id="CCKQ01000359">
    <property type="protein sequence ID" value="CDW71420.1"/>
    <property type="molecule type" value="Genomic_DNA"/>
</dbReference>
<dbReference type="GO" id="GO:0004862">
    <property type="term" value="F:cAMP-dependent protein kinase inhibitor activity"/>
    <property type="evidence" value="ECO:0007669"/>
    <property type="project" value="TreeGrafter"/>
</dbReference>
<dbReference type="InterPro" id="IPR014710">
    <property type="entry name" value="RmlC-like_jellyroll"/>
</dbReference>
<reference evidence="3 4" key="1">
    <citation type="submission" date="2014-06" db="EMBL/GenBank/DDBJ databases">
        <authorList>
            <person name="Swart Estienne"/>
        </authorList>
    </citation>
    <scope>NUCLEOTIDE SEQUENCE [LARGE SCALE GENOMIC DNA]</scope>
    <source>
        <strain evidence="3 4">130c</strain>
    </source>
</reference>
<dbReference type="PROSITE" id="PS50042">
    <property type="entry name" value="CNMP_BINDING_3"/>
    <property type="match status" value="2"/>
</dbReference>
<dbReference type="CDD" id="cd00038">
    <property type="entry name" value="CAP_ED"/>
    <property type="match status" value="2"/>
</dbReference>
<dbReference type="OrthoDB" id="287606at2759"/>
<dbReference type="PANTHER" id="PTHR11635">
    <property type="entry name" value="CAMP-DEPENDENT PROTEIN KINASE REGULATORY CHAIN"/>
    <property type="match status" value="1"/>
</dbReference>
<dbReference type="SMART" id="SM00100">
    <property type="entry name" value="cNMP"/>
    <property type="match status" value="2"/>
</dbReference>
<feature type="region of interest" description="Disordered" evidence="1">
    <location>
        <begin position="650"/>
        <end position="674"/>
    </location>
</feature>
<proteinExistence type="predicted"/>
<evidence type="ECO:0000256" key="1">
    <source>
        <dbReference type="SAM" id="MobiDB-lite"/>
    </source>
</evidence>
<dbReference type="GO" id="GO:0005829">
    <property type="term" value="C:cytosol"/>
    <property type="evidence" value="ECO:0007669"/>
    <property type="project" value="TreeGrafter"/>
</dbReference>
<organism evidence="3 4">
    <name type="scientific">Stylonychia lemnae</name>
    <name type="common">Ciliate</name>
    <dbReference type="NCBI Taxonomy" id="5949"/>
    <lineage>
        <taxon>Eukaryota</taxon>
        <taxon>Sar</taxon>
        <taxon>Alveolata</taxon>
        <taxon>Ciliophora</taxon>
        <taxon>Intramacronucleata</taxon>
        <taxon>Spirotrichea</taxon>
        <taxon>Stichotrichia</taxon>
        <taxon>Sporadotrichida</taxon>
        <taxon>Oxytrichidae</taxon>
        <taxon>Stylonychinae</taxon>
        <taxon>Stylonychia</taxon>
    </lineage>
</organism>
<dbReference type="AlphaFoldDB" id="A0A077ZPW6"/>
<name>A0A077ZPW6_STYLE</name>
<feature type="region of interest" description="Disordered" evidence="1">
    <location>
        <begin position="244"/>
        <end position="273"/>
    </location>
</feature>
<dbReference type="GO" id="GO:0034236">
    <property type="term" value="F:protein kinase A catalytic subunit binding"/>
    <property type="evidence" value="ECO:0007669"/>
    <property type="project" value="TreeGrafter"/>
</dbReference>
<evidence type="ECO:0000313" key="4">
    <source>
        <dbReference type="Proteomes" id="UP000039865"/>
    </source>
</evidence>
<dbReference type="InterPro" id="IPR050503">
    <property type="entry name" value="cAMP-dep_PK_reg_su-like"/>
</dbReference>
<dbReference type="InterPro" id="IPR018490">
    <property type="entry name" value="cNMP-bd_dom_sf"/>
</dbReference>